<dbReference type="AlphaFoldDB" id="A0A538S6V0"/>
<dbReference type="PANTHER" id="PTHR15032">
    <property type="entry name" value="N-ACYL-PHOSPHATIDYLETHANOLAMINE-HYDROLYZING PHOSPHOLIPASE D"/>
    <property type="match status" value="1"/>
</dbReference>
<protein>
    <submittedName>
        <fullName evidence="2">MBL fold metallo-hydrolase</fullName>
    </submittedName>
</protein>
<dbReference type="SMART" id="SM00849">
    <property type="entry name" value="Lactamase_B"/>
    <property type="match status" value="1"/>
</dbReference>
<organism evidence="2 3">
    <name type="scientific">Eiseniibacteriota bacterium</name>
    <dbReference type="NCBI Taxonomy" id="2212470"/>
    <lineage>
        <taxon>Bacteria</taxon>
        <taxon>Candidatus Eiseniibacteriota</taxon>
    </lineage>
</organism>
<gene>
    <name evidence="2" type="ORF">E6K73_14150</name>
</gene>
<dbReference type="Gene3D" id="3.60.15.10">
    <property type="entry name" value="Ribonuclease Z/Hydroxyacylglutathione hydrolase-like"/>
    <property type="match status" value="1"/>
</dbReference>
<sequence length="471" mass="53866">MKFTVIGHACLFIDTGSERILVDPWLSGSCYWRSWWHFPPNKEIRQEFLEPDYVYLSHHHFDHFHYPSLRRISKRARVLIPRFGVDVMRHELDAIGFKDVTELPHGEIVTFDSGTRLASYQYGPDDSAVVVEREGIVLADFNDCKIKGAAIRPMLKAFGAPAFLFKSHSFAQAYPNCYDIADPADAKLMTREDFLETFIDALRELRPTYAIPFASMVAFLHPESRQCNVYAVRPPEVAAAAAASDIGAATKTVLMVPGDTWSSDGGFQLGVNDYYEKQDQWLDRLAERVAPKIEQEEAEERAITLTFEQFERYFGRFVRALPPLISLVLERPMVFFAPSDPMPYWVLDFRKRTVLRLSAPPAERAGIVRIREAILADAIDKNVVAFVHISMRIRIDLAPGGVQTDFLFWGLLSLAELGYFPLHKMATARAARVLWRRRAEAWGFVRSLVSLRSFDQKVMRTLMSRRHRNAS</sequence>
<reference evidence="2 3" key="1">
    <citation type="journal article" date="2019" name="Nat. Microbiol.">
        <title>Mediterranean grassland soil C-N compound turnover is dependent on rainfall and depth, and is mediated by genomically divergent microorganisms.</title>
        <authorList>
            <person name="Diamond S."/>
            <person name="Andeer P.F."/>
            <person name="Li Z."/>
            <person name="Crits-Christoph A."/>
            <person name="Burstein D."/>
            <person name="Anantharaman K."/>
            <person name="Lane K.R."/>
            <person name="Thomas B.C."/>
            <person name="Pan C."/>
            <person name="Northen T.R."/>
            <person name="Banfield J.F."/>
        </authorList>
    </citation>
    <scope>NUCLEOTIDE SEQUENCE [LARGE SCALE GENOMIC DNA]</scope>
    <source>
        <strain evidence="2">WS_3</strain>
    </source>
</reference>
<comment type="caution">
    <text evidence="2">The sequence shown here is derived from an EMBL/GenBank/DDBJ whole genome shotgun (WGS) entry which is preliminary data.</text>
</comment>
<dbReference type="GO" id="GO:0005737">
    <property type="term" value="C:cytoplasm"/>
    <property type="evidence" value="ECO:0007669"/>
    <property type="project" value="TreeGrafter"/>
</dbReference>
<feature type="domain" description="Metallo-beta-lactamase" evidence="1">
    <location>
        <begin position="7"/>
        <end position="168"/>
    </location>
</feature>
<dbReference type="InterPro" id="IPR036866">
    <property type="entry name" value="RibonucZ/Hydroxyglut_hydro"/>
</dbReference>
<evidence type="ECO:0000313" key="3">
    <source>
        <dbReference type="Proteomes" id="UP000320184"/>
    </source>
</evidence>
<evidence type="ECO:0000313" key="2">
    <source>
        <dbReference type="EMBL" id="TMQ47107.1"/>
    </source>
</evidence>
<dbReference type="PANTHER" id="PTHR15032:SF4">
    <property type="entry name" value="N-ACYL-PHOSPHATIDYLETHANOLAMINE-HYDROLYZING PHOSPHOLIPASE D"/>
    <property type="match status" value="1"/>
</dbReference>
<proteinExistence type="predicted"/>
<dbReference type="InterPro" id="IPR001279">
    <property type="entry name" value="Metallo-B-lactamas"/>
</dbReference>
<name>A0A538S6V0_UNCEI</name>
<dbReference type="GO" id="GO:0016787">
    <property type="term" value="F:hydrolase activity"/>
    <property type="evidence" value="ECO:0007669"/>
    <property type="project" value="UniProtKB-KW"/>
</dbReference>
<accession>A0A538S6V0</accession>
<dbReference type="Pfam" id="PF13483">
    <property type="entry name" value="Lactamase_B_3"/>
    <property type="match status" value="1"/>
</dbReference>
<keyword evidence="2" id="KW-0378">Hydrolase</keyword>
<dbReference type="SUPFAM" id="SSF56281">
    <property type="entry name" value="Metallo-hydrolase/oxidoreductase"/>
    <property type="match status" value="1"/>
</dbReference>
<dbReference type="EMBL" id="VBOT01000201">
    <property type="protein sequence ID" value="TMQ47107.1"/>
    <property type="molecule type" value="Genomic_DNA"/>
</dbReference>
<evidence type="ECO:0000259" key="1">
    <source>
        <dbReference type="SMART" id="SM00849"/>
    </source>
</evidence>
<dbReference type="Proteomes" id="UP000320184">
    <property type="component" value="Unassembled WGS sequence"/>
</dbReference>